<name>A0AAW0FFR8_9APHY</name>
<dbReference type="SUPFAM" id="SSF81383">
    <property type="entry name" value="F-box domain"/>
    <property type="match status" value="1"/>
</dbReference>
<proteinExistence type="predicted"/>
<dbReference type="EMBL" id="JASBNA010000050">
    <property type="protein sequence ID" value="KAK7680415.1"/>
    <property type="molecule type" value="Genomic_DNA"/>
</dbReference>
<evidence type="ECO:0000313" key="4">
    <source>
        <dbReference type="Proteomes" id="UP001385951"/>
    </source>
</evidence>
<gene>
    <name evidence="3" type="ORF">QCA50_016655</name>
</gene>
<feature type="domain" description="F-box" evidence="2">
    <location>
        <begin position="3"/>
        <end position="48"/>
    </location>
</feature>
<dbReference type="Pfam" id="PF00646">
    <property type="entry name" value="F-box"/>
    <property type="match status" value="1"/>
</dbReference>
<reference evidence="3 4" key="1">
    <citation type="submission" date="2022-09" db="EMBL/GenBank/DDBJ databases">
        <authorList>
            <person name="Palmer J.M."/>
        </authorList>
    </citation>
    <scope>NUCLEOTIDE SEQUENCE [LARGE SCALE GENOMIC DNA]</scope>
    <source>
        <strain evidence="3 4">DSM 7382</strain>
    </source>
</reference>
<evidence type="ECO:0000313" key="3">
    <source>
        <dbReference type="EMBL" id="KAK7680415.1"/>
    </source>
</evidence>
<dbReference type="PROSITE" id="PS50181">
    <property type="entry name" value="FBOX"/>
    <property type="match status" value="1"/>
</dbReference>
<evidence type="ECO:0000256" key="1">
    <source>
        <dbReference type="SAM" id="MobiDB-lite"/>
    </source>
</evidence>
<dbReference type="Proteomes" id="UP001385951">
    <property type="component" value="Unassembled WGS sequence"/>
</dbReference>
<dbReference type="CDD" id="cd09917">
    <property type="entry name" value="F-box_SF"/>
    <property type="match status" value="1"/>
</dbReference>
<dbReference type="Gene3D" id="1.20.1280.50">
    <property type="match status" value="1"/>
</dbReference>
<organism evidence="3 4">
    <name type="scientific">Cerrena zonata</name>
    <dbReference type="NCBI Taxonomy" id="2478898"/>
    <lineage>
        <taxon>Eukaryota</taxon>
        <taxon>Fungi</taxon>
        <taxon>Dikarya</taxon>
        <taxon>Basidiomycota</taxon>
        <taxon>Agaricomycotina</taxon>
        <taxon>Agaricomycetes</taxon>
        <taxon>Polyporales</taxon>
        <taxon>Cerrenaceae</taxon>
        <taxon>Cerrena</taxon>
    </lineage>
</organism>
<comment type="caution">
    <text evidence="3">The sequence shown here is derived from an EMBL/GenBank/DDBJ whole genome shotgun (WGS) entry which is preliminary data.</text>
</comment>
<keyword evidence="4" id="KW-1185">Reference proteome</keyword>
<protein>
    <recommendedName>
        <fullName evidence="2">F-box domain-containing protein</fullName>
    </recommendedName>
</protein>
<dbReference type="AlphaFoldDB" id="A0AAW0FFR8"/>
<feature type="region of interest" description="Disordered" evidence="1">
    <location>
        <begin position="93"/>
        <end position="129"/>
    </location>
</feature>
<evidence type="ECO:0000259" key="2">
    <source>
        <dbReference type="PROSITE" id="PS50181"/>
    </source>
</evidence>
<dbReference type="InterPro" id="IPR036047">
    <property type="entry name" value="F-box-like_dom_sf"/>
</dbReference>
<sequence>MAKDSLSQLPNELISYISDFLDYRDLASFVRVSKANHDIVKRELYYGIELSGSLDRARKCLMTLSDASNSAAGLVRDFAFSFKLVHIVLQFEDEDEDDDEEVEDEDDGGDEDEDEDEDEDADADEDEDEKQMEVEVLAVHLITALHNMSNVRVIILECPYYREVLTGLFSTPKKYLKVLGLNHHDIYRATDLDCINETPSFNCQVKFPLLDELVINVSVVLESDDEHLIKTLFLNHAEQLKFIFGKCEILFPEHITFPRLLGLSGLSASRFRRQLSDQMPNLHIVELTELYCDTSEHTNEKLSGYFENLRGVDCNFSILQLLLSSPRPLGRITVGPGKDSRWKDFRTTIEMLSNCSQSLLTLEINIYVLPTDYGEVKLEEAWSSIPSLPHLKTFYMFAPISWKRYVQNPLNALAIIPKALFSKLPQLEKFIFQEDQFKRCNSNVQREILALWVQEEIPPSLHEIIFQSNPGTTTTWKRAGNSWEKYRV</sequence>
<dbReference type="InterPro" id="IPR001810">
    <property type="entry name" value="F-box_dom"/>
</dbReference>
<accession>A0AAW0FFR8</accession>